<keyword evidence="4" id="KW-1185">Reference proteome</keyword>
<dbReference type="EMBL" id="FWFV01000025">
    <property type="protein sequence ID" value="SLN72307.1"/>
    <property type="molecule type" value="Genomic_DNA"/>
</dbReference>
<dbReference type="GO" id="GO:0003677">
    <property type="term" value="F:DNA binding"/>
    <property type="evidence" value="ECO:0007669"/>
    <property type="project" value="InterPro"/>
</dbReference>
<evidence type="ECO:0000256" key="1">
    <source>
        <dbReference type="SAM" id="MobiDB-lite"/>
    </source>
</evidence>
<dbReference type="STRING" id="315423.SAMN04488020_1262"/>
<feature type="compositionally biased region" description="Basic and acidic residues" evidence="1">
    <location>
        <begin position="340"/>
        <end position="350"/>
    </location>
</feature>
<evidence type="ECO:0000313" key="3">
    <source>
        <dbReference type="EMBL" id="SLN72307.1"/>
    </source>
</evidence>
<dbReference type="PROSITE" id="PS51737">
    <property type="entry name" value="RECOMBINASE_DNA_BIND"/>
    <property type="match status" value="1"/>
</dbReference>
<dbReference type="Pfam" id="PF13408">
    <property type="entry name" value="Zn_ribbon_recom"/>
    <property type="match status" value="1"/>
</dbReference>
<dbReference type="InterPro" id="IPR038109">
    <property type="entry name" value="DNA_bind_recomb_sf"/>
</dbReference>
<accession>A0A1Y5TU25</accession>
<dbReference type="Pfam" id="PF07508">
    <property type="entry name" value="Recombinase"/>
    <property type="match status" value="1"/>
</dbReference>
<dbReference type="Gene3D" id="3.90.1750.20">
    <property type="entry name" value="Putative Large Serine Recombinase, Chain B, Domain 2"/>
    <property type="match status" value="1"/>
</dbReference>
<dbReference type="GO" id="GO:0000150">
    <property type="term" value="F:DNA strand exchange activity"/>
    <property type="evidence" value="ECO:0007669"/>
    <property type="project" value="InterPro"/>
</dbReference>
<evidence type="ECO:0000313" key="4">
    <source>
        <dbReference type="Proteomes" id="UP000193870"/>
    </source>
</evidence>
<dbReference type="InterPro" id="IPR025827">
    <property type="entry name" value="Zn_ribbon_recom_dom"/>
</dbReference>
<dbReference type="InterPro" id="IPR036162">
    <property type="entry name" value="Resolvase-like_N_sf"/>
</dbReference>
<dbReference type="PANTHER" id="PTHR30461">
    <property type="entry name" value="DNA-INVERTASE FROM LAMBDOID PROPHAGE"/>
    <property type="match status" value="1"/>
</dbReference>
<sequence length="367" mass="40734">MLRGFDVLVAEGLDRLSRDQEHIAGLHKRMTFQGVEIVTKAEGSISEMHIGLGGTMSALFLRQLAQKTHRGLEGRVRAGKSAGGISYGYRLDRQPLSDGTFTTGDRAIDANEAAIVRRIFMEYDTGKSARTIAADLNKEGVPPPRDGARGWSFSTISGNWKRGTGILNNELYVGRLVWNRQRFVTDPETGKRQARPNPPQELIVEEVPHLRIVDDALWDWVKARQTGIRNEIVAARSEHPTAPASECGRRPAYLLSGLLECGCCGAGYIKISATRYGCSAARNRGTCDNRRSIARTDLEARVLHGLKEKLMHPELVREFIAEFHREMQKDQTDAQTTRQVSERRLAKSEPRSTGCLQPSPTGCITQA</sequence>
<dbReference type="InterPro" id="IPR006119">
    <property type="entry name" value="Resolv_N"/>
</dbReference>
<name>A0A1Y5TU25_9RHOB</name>
<dbReference type="Pfam" id="PF00239">
    <property type="entry name" value="Resolvase"/>
    <property type="match status" value="1"/>
</dbReference>
<organism evidence="3 4">
    <name type="scientific">Palleronia marisminoris</name>
    <dbReference type="NCBI Taxonomy" id="315423"/>
    <lineage>
        <taxon>Bacteria</taxon>
        <taxon>Pseudomonadati</taxon>
        <taxon>Pseudomonadota</taxon>
        <taxon>Alphaproteobacteria</taxon>
        <taxon>Rhodobacterales</taxon>
        <taxon>Roseobacteraceae</taxon>
        <taxon>Palleronia</taxon>
    </lineage>
</organism>
<protein>
    <submittedName>
        <fullName evidence="3">Recombinase</fullName>
    </submittedName>
</protein>
<feature type="compositionally biased region" description="Polar residues" evidence="1">
    <location>
        <begin position="354"/>
        <end position="367"/>
    </location>
</feature>
<evidence type="ECO:0000259" key="2">
    <source>
        <dbReference type="PROSITE" id="PS51737"/>
    </source>
</evidence>
<gene>
    <name evidence="3" type="ORF">PAM7066_03726</name>
</gene>
<feature type="region of interest" description="Disordered" evidence="1">
    <location>
        <begin position="327"/>
        <end position="367"/>
    </location>
</feature>
<dbReference type="SUPFAM" id="SSF53041">
    <property type="entry name" value="Resolvase-like"/>
    <property type="match status" value="1"/>
</dbReference>
<dbReference type="PANTHER" id="PTHR30461:SF23">
    <property type="entry name" value="DNA RECOMBINASE-RELATED"/>
    <property type="match status" value="1"/>
</dbReference>
<dbReference type="AlphaFoldDB" id="A0A1Y5TU25"/>
<dbReference type="Proteomes" id="UP000193870">
    <property type="component" value="Unassembled WGS sequence"/>
</dbReference>
<dbReference type="InterPro" id="IPR050639">
    <property type="entry name" value="SSR_resolvase"/>
</dbReference>
<feature type="domain" description="Recombinase" evidence="2">
    <location>
        <begin position="86"/>
        <end position="231"/>
    </location>
</feature>
<dbReference type="InterPro" id="IPR011109">
    <property type="entry name" value="DNA_bind_recombinase_dom"/>
</dbReference>
<reference evidence="3 4" key="1">
    <citation type="submission" date="2017-03" db="EMBL/GenBank/DDBJ databases">
        <authorList>
            <person name="Afonso C.L."/>
            <person name="Miller P.J."/>
            <person name="Scott M.A."/>
            <person name="Spackman E."/>
            <person name="Goraichik I."/>
            <person name="Dimitrov K.M."/>
            <person name="Suarez D.L."/>
            <person name="Swayne D.E."/>
        </authorList>
    </citation>
    <scope>NUCLEOTIDE SEQUENCE [LARGE SCALE GENOMIC DNA]</scope>
    <source>
        <strain evidence="3 4">CECT 7066</strain>
    </source>
</reference>
<proteinExistence type="predicted"/>